<dbReference type="InterPro" id="IPR036291">
    <property type="entry name" value="NAD(P)-bd_dom_sf"/>
</dbReference>
<keyword evidence="3" id="KW-1185">Reference proteome</keyword>
<dbReference type="AlphaFoldDB" id="A0AAD1M829"/>
<feature type="domain" description="NmrA-like" evidence="1">
    <location>
        <begin position="3"/>
        <end position="248"/>
    </location>
</feature>
<dbReference type="InterPro" id="IPR051604">
    <property type="entry name" value="Ergot_Alk_Oxidoreductase"/>
</dbReference>
<organism evidence="2 3">
    <name type="scientific">Mycolicibacterium moriokaense</name>
    <dbReference type="NCBI Taxonomy" id="39691"/>
    <lineage>
        <taxon>Bacteria</taxon>
        <taxon>Bacillati</taxon>
        <taxon>Actinomycetota</taxon>
        <taxon>Actinomycetes</taxon>
        <taxon>Mycobacteriales</taxon>
        <taxon>Mycobacteriaceae</taxon>
        <taxon>Mycolicibacterium</taxon>
    </lineage>
</organism>
<evidence type="ECO:0000259" key="1">
    <source>
        <dbReference type="Pfam" id="PF05368"/>
    </source>
</evidence>
<evidence type="ECO:0000313" key="2">
    <source>
        <dbReference type="EMBL" id="BBX04517.1"/>
    </source>
</evidence>
<accession>A0AAD1M829</accession>
<dbReference type="PANTHER" id="PTHR43162:SF1">
    <property type="entry name" value="PRESTALK A DIFFERENTIATION PROTEIN A"/>
    <property type="match status" value="1"/>
</dbReference>
<dbReference type="Proteomes" id="UP000466681">
    <property type="component" value="Chromosome"/>
</dbReference>
<dbReference type="Gene3D" id="3.90.25.10">
    <property type="entry name" value="UDP-galactose 4-epimerase, domain 1"/>
    <property type="match status" value="1"/>
</dbReference>
<sequence length="310" mass="33737">MTTNPILVTGATGRHGNTGEYLVRRLREEGRTVRVLARTLGERTDRLTALGAEVVVGDLHDRRTLVPALTDVDLAYFTYPIDAGVIPAAANYAAAVREVGRRPRTVVMSMGPSHPESPSGLGRAQWLAEEILQWAGLELLILRVAALFHENLAVLHGRSVLERGVIRNSFGPNEVAWINGGDAAELALTALLRPERFAEPIYYAKGAEVLSHTEIAALITELSSVDVRYEAVTQEEWRRDLEAQSQYAGENVVNPAMAQHISAVGDMVARSGRTLPADADALRDLIGREPVTVRDYLQANLAGFAAHQPV</sequence>
<dbReference type="SUPFAM" id="SSF51735">
    <property type="entry name" value="NAD(P)-binding Rossmann-fold domains"/>
    <property type="match status" value="1"/>
</dbReference>
<proteinExistence type="predicted"/>
<protein>
    <submittedName>
        <fullName evidence="2">NmrA family transcriptional regulator</fullName>
    </submittedName>
</protein>
<name>A0AAD1M829_9MYCO</name>
<dbReference type="InterPro" id="IPR008030">
    <property type="entry name" value="NmrA-like"/>
</dbReference>
<dbReference type="Gene3D" id="3.40.50.720">
    <property type="entry name" value="NAD(P)-binding Rossmann-like Domain"/>
    <property type="match status" value="1"/>
</dbReference>
<dbReference type="RefSeq" id="WP_083156121.1">
    <property type="nucleotide sequence ID" value="NZ_AP022560.1"/>
</dbReference>
<dbReference type="EMBL" id="AP022560">
    <property type="protein sequence ID" value="BBX04517.1"/>
    <property type="molecule type" value="Genomic_DNA"/>
</dbReference>
<dbReference type="KEGG" id="mmor:MMOR_54530"/>
<dbReference type="PANTHER" id="PTHR43162">
    <property type="match status" value="1"/>
</dbReference>
<reference evidence="2 3" key="1">
    <citation type="journal article" date="2019" name="Emerg. Microbes Infect.">
        <title>Comprehensive subspecies identification of 175 nontuberculous mycobacteria species based on 7547 genomic profiles.</title>
        <authorList>
            <person name="Matsumoto Y."/>
            <person name="Kinjo T."/>
            <person name="Motooka D."/>
            <person name="Nabeya D."/>
            <person name="Jung N."/>
            <person name="Uechi K."/>
            <person name="Horii T."/>
            <person name="Iida T."/>
            <person name="Fujita J."/>
            <person name="Nakamura S."/>
        </authorList>
    </citation>
    <scope>NUCLEOTIDE SEQUENCE [LARGE SCALE GENOMIC DNA]</scope>
    <source>
        <strain evidence="2 3">JCM 6375</strain>
    </source>
</reference>
<dbReference type="Pfam" id="PF05368">
    <property type="entry name" value="NmrA"/>
    <property type="match status" value="1"/>
</dbReference>
<gene>
    <name evidence="2" type="ORF">MMOR_54530</name>
</gene>
<evidence type="ECO:0000313" key="3">
    <source>
        <dbReference type="Proteomes" id="UP000466681"/>
    </source>
</evidence>